<name>A0ABW7DKV7_9FIRM</name>
<sequence length="83" mass="9611">MDKTNLINAMHDVLLNYCITTLRTKKAALAGHKDDFTAFDYGAYIGAKNMAITVLEHISSQEETRKFLDRIYEEARRRIEDED</sequence>
<protein>
    <submittedName>
        <fullName evidence="1">Uncharacterized protein</fullName>
    </submittedName>
</protein>
<organism evidence="1 2">
    <name type="scientific">Megasphaera hexanoica</name>
    <dbReference type="NCBI Taxonomy" id="1675036"/>
    <lineage>
        <taxon>Bacteria</taxon>
        <taxon>Bacillati</taxon>
        <taxon>Bacillota</taxon>
        <taxon>Negativicutes</taxon>
        <taxon>Veillonellales</taxon>
        <taxon>Veillonellaceae</taxon>
        <taxon>Megasphaera</taxon>
    </lineage>
</organism>
<evidence type="ECO:0000313" key="1">
    <source>
        <dbReference type="EMBL" id="MFG6271632.1"/>
    </source>
</evidence>
<comment type="caution">
    <text evidence="1">The sequence shown here is derived from an EMBL/GenBank/DDBJ whole genome shotgun (WGS) entry which is preliminary data.</text>
</comment>
<keyword evidence="2" id="KW-1185">Reference proteome</keyword>
<dbReference type="EMBL" id="JBIEKR010000001">
    <property type="protein sequence ID" value="MFG6271632.1"/>
    <property type="molecule type" value="Genomic_DNA"/>
</dbReference>
<proteinExistence type="predicted"/>
<reference evidence="1 2" key="1">
    <citation type="submission" date="2024-10" db="EMBL/GenBank/DDBJ databases">
        <authorList>
            <person name="Sang B.-I."/>
            <person name="Prabhaharan D."/>
        </authorList>
    </citation>
    <scope>NUCLEOTIDE SEQUENCE [LARGE SCALE GENOMIC DNA]</scope>
    <source>
        <strain evidence="1 2">MH</strain>
    </source>
</reference>
<dbReference type="Proteomes" id="UP001605989">
    <property type="component" value="Unassembled WGS sequence"/>
</dbReference>
<gene>
    <name evidence="1" type="ORF">ACGTZG_00330</name>
</gene>
<accession>A0ABW7DKV7</accession>
<evidence type="ECO:0000313" key="2">
    <source>
        <dbReference type="Proteomes" id="UP001605989"/>
    </source>
</evidence>
<dbReference type="RefSeq" id="WP_113855906.1">
    <property type="nucleotide sequence ID" value="NZ_CP011940.1"/>
</dbReference>